<feature type="transmembrane region" description="Helical" evidence="1">
    <location>
        <begin position="46"/>
        <end position="70"/>
    </location>
</feature>
<protein>
    <submittedName>
        <fullName evidence="3">Putative exported protein</fullName>
    </submittedName>
</protein>
<name>A0A401JG27_9PROT</name>
<dbReference type="Proteomes" id="UP000286806">
    <property type="component" value="Unassembled WGS sequence"/>
</dbReference>
<feature type="domain" description="Copper resistance protein D" evidence="2">
    <location>
        <begin position="46"/>
        <end position="140"/>
    </location>
</feature>
<keyword evidence="4" id="KW-1185">Reference proteome</keyword>
<feature type="transmembrane region" description="Helical" evidence="1">
    <location>
        <begin position="126"/>
        <end position="148"/>
    </location>
</feature>
<keyword evidence="1" id="KW-0472">Membrane</keyword>
<feature type="transmembrane region" description="Helical" evidence="1">
    <location>
        <begin position="76"/>
        <end position="98"/>
    </location>
</feature>
<gene>
    <name evidence="3" type="ORF">SFMTTN_2391</name>
</gene>
<evidence type="ECO:0000313" key="3">
    <source>
        <dbReference type="EMBL" id="GBL46576.1"/>
    </source>
</evidence>
<dbReference type="EMBL" id="BGOW01000021">
    <property type="protein sequence ID" value="GBL46576.1"/>
    <property type="molecule type" value="Genomic_DNA"/>
</dbReference>
<keyword evidence="1" id="KW-1133">Transmembrane helix</keyword>
<dbReference type="AlphaFoldDB" id="A0A401JG27"/>
<keyword evidence="1" id="KW-0812">Transmembrane</keyword>
<evidence type="ECO:0000313" key="4">
    <source>
        <dbReference type="Proteomes" id="UP000286806"/>
    </source>
</evidence>
<proteinExistence type="predicted"/>
<reference evidence="3 4" key="1">
    <citation type="journal article" date="2019" name="Front. Microbiol.">
        <title>Genomes of Neutrophilic Sulfur-Oxidizing Chemolithoautotrophs Representing 9 Proteobacterial Species From 8 Genera.</title>
        <authorList>
            <person name="Watanabe T."/>
            <person name="Kojima H."/>
            <person name="Umezawa K."/>
            <person name="Hori C."/>
            <person name="Takasuka T.E."/>
            <person name="Kato Y."/>
            <person name="Fukui M."/>
        </authorList>
    </citation>
    <scope>NUCLEOTIDE SEQUENCE [LARGE SCALE GENOMIC DNA]</scope>
    <source>
        <strain evidence="3 4">TTN</strain>
    </source>
</reference>
<dbReference type="GO" id="GO:0016020">
    <property type="term" value="C:membrane"/>
    <property type="evidence" value="ECO:0007669"/>
    <property type="project" value="InterPro"/>
</dbReference>
<comment type="caution">
    <text evidence="3">The sequence shown here is derived from an EMBL/GenBank/DDBJ whole genome shotgun (WGS) entry which is preliminary data.</text>
</comment>
<evidence type="ECO:0000259" key="2">
    <source>
        <dbReference type="Pfam" id="PF05425"/>
    </source>
</evidence>
<dbReference type="OrthoDB" id="8419862at2"/>
<accession>A0A401JG27</accession>
<dbReference type="RefSeq" id="WP_124705365.1">
    <property type="nucleotide sequence ID" value="NZ_BGOW01000021.1"/>
</dbReference>
<evidence type="ECO:0000256" key="1">
    <source>
        <dbReference type="SAM" id="Phobius"/>
    </source>
</evidence>
<dbReference type="InterPro" id="IPR008457">
    <property type="entry name" value="Cu-R_CopD_dom"/>
</dbReference>
<sequence>MIFAKFLHVLGFTIWVGGMFFAYMALRPVAAARLEPPQRLSLWEGVFGKFFPWVWLCVATILASGLYMMAQLGKPPMYVSAMFGLGIIMMMLFAHVFFAPFKRLKRAVAAQDWQAGGAALGQIRMLVGVNLSLGLLTIVVGTLGALLVS</sequence>
<organism evidence="3 4">
    <name type="scientific">Sulfuriferula multivorans</name>
    <dbReference type="NCBI Taxonomy" id="1559896"/>
    <lineage>
        <taxon>Bacteria</taxon>
        <taxon>Pseudomonadati</taxon>
        <taxon>Pseudomonadota</taxon>
        <taxon>Betaproteobacteria</taxon>
        <taxon>Nitrosomonadales</taxon>
        <taxon>Sulfuricellaceae</taxon>
        <taxon>Sulfuriferula</taxon>
    </lineage>
</organism>
<feature type="transmembrane region" description="Helical" evidence="1">
    <location>
        <begin position="6"/>
        <end position="26"/>
    </location>
</feature>
<dbReference type="Pfam" id="PF05425">
    <property type="entry name" value="CopD"/>
    <property type="match status" value="1"/>
</dbReference>